<comment type="similarity">
    <text evidence="2">Belongs to the TUB family.</text>
</comment>
<dbReference type="PhylomeDB" id="T1J4N8"/>
<dbReference type="Gene3D" id="3.20.90.10">
    <property type="entry name" value="Tubby Protein, Chain A"/>
    <property type="match status" value="1"/>
</dbReference>
<dbReference type="EMBL" id="JH431846">
    <property type="status" value="NOT_ANNOTATED_CDS"/>
    <property type="molecule type" value="Genomic_DNA"/>
</dbReference>
<dbReference type="InterPro" id="IPR025659">
    <property type="entry name" value="Tubby-like_C"/>
</dbReference>
<keyword evidence="3" id="KW-0963">Cytoplasm</keyword>
<dbReference type="InterPro" id="IPR056159">
    <property type="entry name" value="Beta-prop_IFT121_TULP_N"/>
</dbReference>
<evidence type="ECO:0000256" key="3">
    <source>
        <dbReference type="ARBA" id="ARBA00022490"/>
    </source>
</evidence>
<dbReference type="HOGENOM" id="CLU_002083_0_0_1"/>
<dbReference type="STRING" id="126957.T1J4N8"/>
<feature type="compositionally biased region" description="Low complexity" evidence="6">
    <location>
        <begin position="870"/>
        <end position="894"/>
    </location>
</feature>
<dbReference type="EnsemblMetazoa" id="SMAR008580-RA">
    <property type="protein sequence ID" value="SMAR008580-PA"/>
    <property type="gene ID" value="SMAR008580"/>
</dbReference>
<dbReference type="eggNOG" id="KOG2503">
    <property type="taxonomic scope" value="Eukaryota"/>
</dbReference>
<dbReference type="Pfam" id="PF24797">
    <property type="entry name" value="Beta-prop_WDR35_TULP_N"/>
    <property type="match status" value="1"/>
</dbReference>
<reference evidence="10" key="1">
    <citation type="submission" date="2011-05" db="EMBL/GenBank/DDBJ databases">
        <authorList>
            <person name="Richards S.R."/>
            <person name="Qu J."/>
            <person name="Jiang H."/>
            <person name="Jhangiani S.N."/>
            <person name="Agravi P."/>
            <person name="Goodspeed R."/>
            <person name="Gross S."/>
            <person name="Mandapat C."/>
            <person name="Jackson L."/>
            <person name="Mathew T."/>
            <person name="Pu L."/>
            <person name="Thornton R."/>
            <person name="Saada N."/>
            <person name="Wilczek-Boney K.B."/>
            <person name="Lee S."/>
            <person name="Kovar C."/>
            <person name="Wu Y."/>
            <person name="Scherer S.E."/>
            <person name="Worley K.C."/>
            <person name="Muzny D.M."/>
            <person name="Gibbs R."/>
        </authorList>
    </citation>
    <scope>NUCLEOTIDE SEQUENCE</scope>
    <source>
        <strain evidence="10">Brora</strain>
    </source>
</reference>
<feature type="compositionally biased region" description="Low complexity" evidence="6">
    <location>
        <begin position="622"/>
        <end position="641"/>
    </location>
</feature>
<dbReference type="GO" id="GO:0005737">
    <property type="term" value="C:cytoplasm"/>
    <property type="evidence" value="ECO:0007669"/>
    <property type="project" value="UniProtKB-SubCell"/>
</dbReference>
<dbReference type="PRINTS" id="PR01573">
    <property type="entry name" value="SUPERTUBBY"/>
</dbReference>
<feature type="compositionally biased region" description="Low complexity" evidence="6">
    <location>
        <begin position="515"/>
        <end position="524"/>
    </location>
</feature>
<dbReference type="OMA" id="DARVKCM"/>
<evidence type="ECO:0000259" key="7">
    <source>
        <dbReference type="Pfam" id="PF01167"/>
    </source>
</evidence>
<feature type="domain" description="Tubby C-terminal" evidence="7">
    <location>
        <begin position="955"/>
        <end position="1054"/>
    </location>
</feature>
<comment type="subcellular location">
    <subcellularLocation>
        <location evidence="1">Cytoplasm</location>
    </subcellularLocation>
</comment>
<feature type="region of interest" description="Disordered" evidence="6">
    <location>
        <begin position="783"/>
        <end position="839"/>
    </location>
</feature>
<reference evidence="9" key="2">
    <citation type="submission" date="2015-02" db="UniProtKB">
        <authorList>
            <consortium name="EnsemblMetazoa"/>
        </authorList>
    </citation>
    <scope>IDENTIFICATION</scope>
</reference>
<dbReference type="SUPFAM" id="SSF101898">
    <property type="entry name" value="NHL repeat"/>
    <property type="match status" value="1"/>
</dbReference>
<feature type="compositionally biased region" description="Gly residues" evidence="6">
    <location>
        <begin position="359"/>
        <end position="368"/>
    </location>
</feature>
<proteinExistence type="inferred from homology"/>
<feature type="region of interest" description="Disordered" evidence="6">
    <location>
        <begin position="622"/>
        <end position="674"/>
    </location>
</feature>
<dbReference type="PANTHER" id="PTHR16517:SF2">
    <property type="entry name" value="TUBBY-RELATED PROTEIN 4"/>
    <property type="match status" value="1"/>
</dbReference>
<evidence type="ECO:0000256" key="2">
    <source>
        <dbReference type="ARBA" id="ARBA00007129"/>
    </source>
</evidence>
<evidence type="ECO:0000313" key="10">
    <source>
        <dbReference type="Proteomes" id="UP000014500"/>
    </source>
</evidence>
<feature type="region of interest" description="Disordered" evidence="6">
    <location>
        <begin position="502"/>
        <end position="532"/>
    </location>
</feature>
<evidence type="ECO:0000259" key="8">
    <source>
        <dbReference type="Pfam" id="PF24797"/>
    </source>
</evidence>
<dbReference type="Pfam" id="PF01167">
    <property type="entry name" value="Tub"/>
    <property type="match status" value="1"/>
</dbReference>
<dbReference type="PANTHER" id="PTHR16517">
    <property type="entry name" value="TUBBY-RELATED"/>
    <property type="match status" value="1"/>
</dbReference>
<feature type="region of interest" description="Disordered" evidence="6">
    <location>
        <begin position="339"/>
        <end position="368"/>
    </location>
</feature>
<evidence type="ECO:0000313" key="9">
    <source>
        <dbReference type="EnsemblMetazoa" id="SMAR008580-PA"/>
    </source>
</evidence>
<feature type="compositionally biased region" description="Low complexity" evidence="6">
    <location>
        <begin position="343"/>
        <end position="358"/>
    </location>
</feature>
<dbReference type="InterPro" id="IPR000007">
    <property type="entry name" value="Tubby_C"/>
</dbReference>
<organism evidence="9 10">
    <name type="scientific">Strigamia maritima</name>
    <name type="common">European centipede</name>
    <name type="synonym">Geophilus maritimus</name>
    <dbReference type="NCBI Taxonomy" id="126957"/>
    <lineage>
        <taxon>Eukaryota</taxon>
        <taxon>Metazoa</taxon>
        <taxon>Ecdysozoa</taxon>
        <taxon>Arthropoda</taxon>
        <taxon>Myriapoda</taxon>
        <taxon>Chilopoda</taxon>
        <taxon>Pleurostigmophora</taxon>
        <taxon>Geophilomorpha</taxon>
        <taxon>Linotaeniidae</taxon>
        <taxon>Strigamia</taxon>
    </lineage>
</organism>
<evidence type="ECO:0000256" key="5">
    <source>
        <dbReference type="ARBA" id="ARBA00022737"/>
    </source>
</evidence>
<dbReference type="SUPFAM" id="SSF54518">
    <property type="entry name" value="Tubby C-terminal domain-like"/>
    <property type="match status" value="1"/>
</dbReference>
<feature type="region of interest" description="Disordered" evidence="6">
    <location>
        <begin position="545"/>
        <end position="578"/>
    </location>
</feature>
<feature type="compositionally biased region" description="Polar residues" evidence="6">
    <location>
        <begin position="557"/>
        <end position="567"/>
    </location>
</feature>
<dbReference type="InterPro" id="IPR015943">
    <property type="entry name" value="WD40/YVTN_repeat-like_dom_sf"/>
</dbReference>
<name>T1J4N8_STRMM</name>
<evidence type="ECO:0000256" key="6">
    <source>
        <dbReference type="SAM" id="MobiDB-lite"/>
    </source>
</evidence>
<keyword evidence="5" id="KW-0677">Repeat</keyword>
<dbReference type="AlphaFoldDB" id="T1J4N8"/>
<accession>T1J4N8</accession>
<evidence type="ECO:0000256" key="1">
    <source>
        <dbReference type="ARBA" id="ARBA00004496"/>
    </source>
</evidence>
<feature type="domain" description="IFT121/TULP4 N-terminal" evidence="8">
    <location>
        <begin position="4"/>
        <end position="220"/>
    </location>
</feature>
<feature type="region of interest" description="Disordered" evidence="6">
    <location>
        <begin position="851"/>
        <end position="915"/>
    </location>
</feature>
<keyword evidence="4" id="KW-0853">WD repeat</keyword>
<sequence length="1060" mass="117901">MALICYQDGFVLVGSVAGQRYWSSMLNLESTITCGIWTPDDQHVYFGTTDGQIVVMDVHGTMVAQVGVMDDMAIVGMTWSCEKFKMEETEDDSADAGDSKRSTTFRMNGRNVVLAVCFRNGVVYIMKNYDDLTPIIIHTSLKGIKMEWSNSGEILAICGIAGETKCGEYLNVVKFFSEIGSLRYTVSVPNTQHPVSAMTWGHNDKRLFIATGCHIHIAWVNRKMASLQLLSRLVVHSHLSDEAQAVQLRIPRCLSVLLSGLFVQTIKCYIPEPSSMRQFVSRPPAGNARLHCTMIRHDDDLNLTSGTCYTLYLEYLGGLVPLLKGKRTSKIRPEFVIYDPQTSDSSSSTESVGDSSSSSGGGGGGGKSGHGYVNGFHINNNISDLSDSDYEDSCASPRLQRRRKLRRRLLREQYMDNEQRLVDELAYIDTLPEVHEKLVEVTSNIWGTKFKIHGVSSFLPANLGQVTYKTSLLHLQPRQMTLIITELRDDIQPDRDPNFNPNAFSEDEDEQIVAGDGNNNTNNAPGPPHSFKDRIPVAPMTPRREIPVAGNGGDWVTQRNARGSGSRRTGCAKPPETPARFASLAQPEVDSESDEFPYVNFTANNELLHLLDKSKKVKGYSSRMEASTSSSSTPASPIPTRRFWDSEETSQQPRVPQLGAVPKASAKRAGKEMKIATRSPLSAENHVGTPQIAPILVKPPWNFPPRWAENARDLKYIDDDEETTHLRTPTNGPYQARLLSRYRSRSVSYLNSVDVLSMSAAGDMTRTGSLRETKRRLVLSPNRCSRPRTKLQQCGKSRSLDSGMLSKELPFGPMQSAPRVKKKAAQTQQTQPVAIEPTERMCQAVANKLMDYRSHGETRSRRAKDVQKGTSSSPSSLSTSPLSKSLSSTPTHSSKGAKRPKSSSPIRKALLNSPLLSRRSRRAKVIESSDDEVAFSGDELLTHSYKDLENFQKAQIRQKLRKGRTSSENGTCSPVTARRREFVMYNKAPLWNENSQVYQLDFGGRVTQESAKNFQIEFKGKQVMQFGRIDGNAYTLDFQYPFTAIQAFAVALANVTQRLK</sequence>
<feature type="compositionally biased region" description="Basic and acidic residues" evidence="6">
    <location>
        <begin position="851"/>
        <end position="867"/>
    </location>
</feature>
<evidence type="ECO:0000256" key="4">
    <source>
        <dbReference type="ARBA" id="ARBA00022574"/>
    </source>
</evidence>
<protein>
    <submittedName>
        <fullName evidence="9">Uncharacterized protein</fullName>
    </submittedName>
</protein>
<dbReference type="Gene3D" id="2.130.10.10">
    <property type="entry name" value="YVTN repeat-like/Quinoprotein amine dehydrogenase"/>
    <property type="match status" value="1"/>
</dbReference>
<keyword evidence="10" id="KW-1185">Reference proteome</keyword>
<dbReference type="Proteomes" id="UP000014500">
    <property type="component" value="Unassembled WGS sequence"/>
</dbReference>